<gene>
    <name evidence="3" type="ORF">Taro_006760</name>
</gene>
<accession>A0A843U1R8</accession>
<dbReference type="Proteomes" id="UP000652761">
    <property type="component" value="Unassembled WGS sequence"/>
</dbReference>
<protein>
    <recommendedName>
        <fullName evidence="2">Retrotransposon gag domain-containing protein</fullName>
    </recommendedName>
</protein>
<dbReference type="EMBL" id="NMUH01000205">
    <property type="protein sequence ID" value="MQL74399.1"/>
    <property type="molecule type" value="Genomic_DNA"/>
</dbReference>
<organism evidence="3 4">
    <name type="scientific">Colocasia esculenta</name>
    <name type="common">Wild taro</name>
    <name type="synonym">Arum esculentum</name>
    <dbReference type="NCBI Taxonomy" id="4460"/>
    <lineage>
        <taxon>Eukaryota</taxon>
        <taxon>Viridiplantae</taxon>
        <taxon>Streptophyta</taxon>
        <taxon>Embryophyta</taxon>
        <taxon>Tracheophyta</taxon>
        <taxon>Spermatophyta</taxon>
        <taxon>Magnoliopsida</taxon>
        <taxon>Liliopsida</taxon>
        <taxon>Araceae</taxon>
        <taxon>Aroideae</taxon>
        <taxon>Colocasieae</taxon>
        <taxon>Colocasia</taxon>
    </lineage>
</organism>
<evidence type="ECO:0000313" key="3">
    <source>
        <dbReference type="EMBL" id="MQL74399.1"/>
    </source>
</evidence>
<feature type="non-terminal residue" evidence="3">
    <location>
        <position position="1"/>
    </location>
</feature>
<feature type="domain" description="Retrotransposon gag" evidence="2">
    <location>
        <begin position="130"/>
        <end position="226"/>
    </location>
</feature>
<evidence type="ECO:0000259" key="2">
    <source>
        <dbReference type="Pfam" id="PF03732"/>
    </source>
</evidence>
<dbReference type="Pfam" id="PF03732">
    <property type="entry name" value="Retrotrans_gag"/>
    <property type="match status" value="2"/>
</dbReference>
<evidence type="ECO:0000313" key="4">
    <source>
        <dbReference type="Proteomes" id="UP000652761"/>
    </source>
</evidence>
<dbReference type="InterPro" id="IPR005162">
    <property type="entry name" value="Retrotrans_gag_dom"/>
</dbReference>
<sequence length="664" mass="75214">MATRRRPREGVAEQVTRQEVGDAPPPQQTQPLPQDAHSGIAPPPPPPQVAQGLDMTRFLGGMAQFVAQHRDAPVPQGGTGKVLREFLQFQPPQFFGQPDPDAARAWLDAVERTFRSMECVPEERVLLAGYQLQTQALTWWSAEWQTTFQSRPLRQIPWQEFVISFERAFCPTYVRMERLYQFLDLQQRDFTVVQDRARFVELGRYAPQIMGDEGLRTQQFVRGLRPELRQALIVARVTDMNAAYQKAAALEADTLQTRARSAEVQTQVGVRRLPFQASLATPVLVLLSCSDTMAPRRRPREGVAEQVTHQEVGDASPPQQTQPLPQDAHSGIAPPPPPPQVAQGLDMTRFLEGMAQFVAQHRDAPVPQGGTRKVLREFLQFQPPQFFGQPDPDAVRAWLDAVERTFRSMECVPEERVLLASYQLQAQALTWWSAEWETTFQSRPLRQIPWQEFVISFERAFCPTYVRTERLYQFLDLQQRDFAVVQYMARFVELGRYALQIMGDEGLRTQEFVRGLRPELRQALIVARVTDMDAAYQTAAALEADTLQTRARSAVVQTQVVPSQPRQQQGSVQTTPRIATSYASTSTGTTAKSGSRRKFRRDRRVHVAFFLRVATGFSSPSGFGVCGLRVCSPTWGFGLLMLNATRQYVTFRSEGCTLVIATWW</sequence>
<evidence type="ECO:0000256" key="1">
    <source>
        <dbReference type="SAM" id="MobiDB-lite"/>
    </source>
</evidence>
<feature type="region of interest" description="Disordered" evidence="1">
    <location>
        <begin position="1"/>
        <end position="50"/>
    </location>
</feature>
<dbReference type="PANTHER" id="PTHR34482:SF49">
    <property type="entry name" value="RETROTRANSPOSON GAG DOMAIN-CONTAINING PROTEIN"/>
    <property type="match status" value="1"/>
</dbReference>
<dbReference type="PANTHER" id="PTHR34482">
    <property type="entry name" value="DNA DAMAGE-INDUCIBLE PROTEIN 1-LIKE"/>
    <property type="match status" value="1"/>
</dbReference>
<reference evidence="3" key="1">
    <citation type="submission" date="2017-07" db="EMBL/GenBank/DDBJ databases">
        <title>Taro Niue Genome Assembly and Annotation.</title>
        <authorList>
            <person name="Atibalentja N."/>
            <person name="Keating K."/>
            <person name="Fields C.J."/>
        </authorList>
    </citation>
    <scope>NUCLEOTIDE SEQUENCE</scope>
    <source>
        <strain evidence="3">Niue_2</strain>
        <tissue evidence="3">Leaf</tissue>
    </source>
</reference>
<keyword evidence="4" id="KW-1185">Reference proteome</keyword>
<dbReference type="AlphaFoldDB" id="A0A843U1R8"/>
<proteinExistence type="predicted"/>
<feature type="region of interest" description="Disordered" evidence="1">
    <location>
        <begin position="295"/>
        <end position="338"/>
    </location>
</feature>
<feature type="domain" description="Retrotransposon gag" evidence="2">
    <location>
        <begin position="419"/>
        <end position="518"/>
    </location>
</feature>
<name>A0A843U1R8_COLES</name>
<comment type="caution">
    <text evidence="3">The sequence shown here is derived from an EMBL/GenBank/DDBJ whole genome shotgun (WGS) entry which is preliminary data.</text>
</comment>